<keyword evidence="4" id="KW-0812">Transmembrane</keyword>
<dbReference type="InterPro" id="IPR004090">
    <property type="entry name" value="Chemotax_Me-accpt_rcpt"/>
</dbReference>
<dbReference type="CDD" id="cd06225">
    <property type="entry name" value="HAMP"/>
    <property type="match status" value="1"/>
</dbReference>
<dbReference type="Pfam" id="PF00015">
    <property type="entry name" value="MCPsignal"/>
    <property type="match status" value="1"/>
</dbReference>
<dbReference type="EMBL" id="JARYZI010000002">
    <property type="protein sequence ID" value="MDH8677400.1"/>
    <property type="molecule type" value="Genomic_DNA"/>
</dbReference>
<dbReference type="Proteomes" id="UP001158045">
    <property type="component" value="Unassembled WGS sequence"/>
</dbReference>
<comment type="caution">
    <text evidence="7">The sequence shown here is derived from an EMBL/GenBank/DDBJ whole genome shotgun (WGS) entry which is preliminary data.</text>
</comment>
<keyword evidence="4" id="KW-1133">Transmembrane helix</keyword>
<evidence type="ECO:0000313" key="7">
    <source>
        <dbReference type="EMBL" id="MDH8677400.1"/>
    </source>
</evidence>
<evidence type="ECO:0000259" key="6">
    <source>
        <dbReference type="PROSITE" id="PS50885"/>
    </source>
</evidence>
<name>A0ABT6NAF6_9FIRM</name>
<dbReference type="Pfam" id="PF00672">
    <property type="entry name" value="HAMP"/>
    <property type="match status" value="1"/>
</dbReference>
<evidence type="ECO:0000256" key="3">
    <source>
        <dbReference type="PROSITE-ProRule" id="PRU00284"/>
    </source>
</evidence>
<dbReference type="PRINTS" id="PR00260">
    <property type="entry name" value="CHEMTRNSDUCR"/>
</dbReference>
<dbReference type="InterPro" id="IPR003660">
    <property type="entry name" value="HAMP_dom"/>
</dbReference>
<dbReference type="RefSeq" id="WP_281093213.1">
    <property type="nucleotide sequence ID" value="NZ_JARYZI010000002.1"/>
</dbReference>
<protein>
    <submittedName>
        <fullName evidence="7">Methyl-accepting chemotaxis protein</fullName>
    </submittedName>
</protein>
<dbReference type="InterPro" id="IPR024478">
    <property type="entry name" value="HlyB_4HB_MCP"/>
</dbReference>
<dbReference type="PANTHER" id="PTHR32089">
    <property type="entry name" value="METHYL-ACCEPTING CHEMOTAXIS PROTEIN MCPB"/>
    <property type="match status" value="1"/>
</dbReference>
<dbReference type="PROSITE" id="PS50885">
    <property type="entry name" value="HAMP"/>
    <property type="match status" value="1"/>
</dbReference>
<accession>A0ABT6NAF6</accession>
<gene>
    <name evidence="7" type="ORF">QE109_04530</name>
</gene>
<comment type="similarity">
    <text evidence="2">Belongs to the methyl-accepting chemotaxis (MCP) protein family.</text>
</comment>
<keyword evidence="1 3" id="KW-0807">Transducer</keyword>
<keyword evidence="8" id="KW-1185">Reference proteome</keyword>
<keyword evidence="4" id="KW-0472">Membrane</keyword>
<dbReference type="PROSITE" id="PS50111">
    <property type="entry name" value="CHEMOTAXIS_TRANSDUC_2"/>
    <property type="match status" value="1"/>
</dbReference>
<feature type="transmembrane region" description="Helical" evidence="4">
    <location>
        <begin position="13"/>
        <end position="34"/>
    </location>
</feature>
<dbReference type="SUPFAM" id="SSF58104">
    <property type="entry name" value="Methyl-accepting chemotaxis protein (MCP) signaling domain"/>
    <property type="match status" value="1"/>
</dbReference>
<feature type="domain" description="Methyl-accepting transducer" evidence="5">
    <location>
        <begin position="283"/>
        <end position="541"/>
    </location>
</feature>
<organism evidence="7 8">
    <name type="scientific">Fusibacter bizertensis</name>
    <dbReference type="NCBI Taxonomy" id="1488331"/>
    <lineage>
        <taxon>Bacteria</taxon>
        <taxon>Bacillati</taxon>
        <taxon>Bacillota</taxon>
        <taxon>Clostridia</taxon>
        <taxon>Eubacteriales</taxon>
        <taxon>Eubacteriales Family XII. Incertae Sedis</taxon>
        <taxon>Fusibacter</taxon>
    </lineage>
</organism>
<evidence type="ECO:0000259" key="5">
    <source>
        <dbReference type="PROSITE" id="PS50111"/>
    </source>
</evidence>
<proteinExistence type="inferred from homology"/>
<evidence type="ECO:0000256" key="1">
    <source>
        <dbReference type="ARBA" id="ARBA00023224"/>
    </source>
</evidence>
<evidence type="ECO:0000256" key="2">
    <source>
        <dbReference type="ARBA" id="ARBA00029447"/>
    </source>
</evidence>
<dbReference type="SMART" id="SM00304">
    <property type="entry name" value="HAMP"/>
    <property type="match status" value="2"/>
</dbReference>
<dbReference type="InterPro" id="IPR004089">
    <property type="entry name" value="MCPsignal_dom"/>
</dbReference>
<evidence type="ECO:0000256" key="4">
    <source>
        <dbReference type="SAM" id="Phobius"/>
    </source>
</evidence>
<reference evidence="7 8" key="1">
    <citation type="submission" date="2023-04" db="EMBL/GenBank/DDBJ databases">
        <title>Fusibacter bizertensis strain WBS, isolated from littoral bottom sediments of the Arctic seas - biochemical and genomic analysis.</title>
        <authorList>
            <person name="Brioukhanov A.L."/>
        </authorList>
    </citation>
    <scope>NUCLEOTIDE SEQUENCE [LARGE SCALE GENOMIC DNA]</scope>
    <source>
        <strain evidence="7 8">WBS</strain>
    </source>
</reference>
<dbReference type="Pfam" id="PF12729">
    <property type="entry name" value="4HB_MCP_1"/>
    <property type="match status" value="1"/>
</dbReference>
<feature type="transmembrane region" description="Helical" evidence="4">
    <location>
        <begin position="191"/>
        <end position="214"/>
    </location>
</feature>
<evidence type="ECO:0000313" key="8">
    <source>
        <dbReference type="Proteomes" id="UP001158045"/>
    </source>
</evidence>
<dbReference type="PANTHER" id="PTHR32089:SF112">
    <property type="entry name" value="LYSOZYME-LIKE PROTEIN-RELATED"/>
    <property type="match status" value="1"/>
</dbReference>
<feature type="domain" description="HAMP" evidence="6">
    <location>
        <begin position="216"/>
        <end position="271"/>
    </location>
</feature>
<dbReference type="Gene3D" id="1.10.287.950">
    <property type="entry name" value="Methyl-accepting chemotaxis protein"/>
    <property type="match status" value="1"/>
</dbReference>
<sequence>MRFFLNLKTGTKILTGFIIVAVVTGIVGGVGMFLTSSIDNYLKLIYNERMLPNAILGKIQVHQAEAKFEMNDLLYKSQLGNVGDIVEGIKANLSLISKDNDALLTELEKREIVAEERTLIDAFKASNTEYRKLRDEIIKLVEEGQYSEALKRNEVAASLRMETEVTLASIKDLNNNLADQLMKNSDSYMNAGRIITIILTSFSILLALLIGVLITQSIVNGLEASVKQAEYLAGGDFSNALDAKFVTRKDEIGKLSQAFEGMVDKLKGLLIVIGSNSGEVSSSSEELSATVEEINAQVQNVNTGTQEIAAGMEETSAAIEQISSSGYLILNIANALLSEANLGNDNAKEIAKRAENMKQGAVQSKKEANDIYLKRQAQIKQSIEKGKVVGEIKVMSDSIQKISEQINLLALNAAIEAARAGEHGRGFAVVADEVRKLAEASTQTVEQINGMVGEVNIAFDELSLNSQGLLEFIDNKVIADYDTLVKTGEQYLEDSEYVKNAMSKFNGRATEINDSITQVNEAIENVASAIQEATASSLEISNNIEEVTKAIDEVSKVAVSQAELSEDLNLNISKFKM</sequence>
<dbReference type="SMART" id="SM00283">
    <property type="entry name" value="MA"/>
    <property type="match status" value="1"/>
</dbReference>
<dbReference type="Gene3D" id="1.10.8.500">
    <property type="entry name" value="HAMP domain in histidine kinase"/>
    <property type="match status" value="1"/>
</dbReference>